<sequence length="174" mass="19784">MARIKITPTGREAPLGEEELIVSKTDPKGRIVYANDVFLRVAKFTAAEILGQPHSIVRHPEMPRCVFKLFWDTLERGEEFFGYVLNMASDGDHYWVFAHATPTRDAQGRVIGYHSNRRKPDPAQVAKVWPVYQQLLRIEQAAADRKQGMQQGTAALHDLLAKQGTSYERFVFSL</sequence>
<dbReference type="InterPro" id="IPR000014">
    <property type="entry name" value="PAS"/>
</dbReference>
<keyword evidence="3" id="KW-1185">Reference proteome</keyword>
<dbReference type="Proteomes" id="UP000005324">
    <property type="component" value="Unassembled WGS sequence"/>
</dbReference>
<dbReference type="InterPro" id="IPR013655">
    <property type="entry name" value="PAS_fold_3"/>
</dbReference>
<dbReference type="PROSITE" id="PS50112">
    <property type="entry name" value="PAS"/>
    <property type="match status" value="1"/>
</dbReference>
<reference evidence="2 3" key="1">
    <citation type="submission" date="2010-04" db="EMBL/GenBank/DDBJ databases">
        <authorList>
            <person name="Qin X."/>
            <person name="Bachman B."/>
            <person name="Battles P."/>
            <person name="Bell A."/>
            <person name="Bess C."/>
            <person name="Bickham C."/>
            <person name="Chaboub L."/>
            <person name="Chen D."/>
            <person name="Coyle M."/>
            <person name="Deiros D.R."/>
            <person name="Dinh H."/>
            <person name="Forbes L."/>
            <person name="Fowler G."/>
            <person name="Francisco L."/>
            <person name="Fu Q."/>
            <person name="Gubbala S."/>
            <person name="Hale W."/>
            <person name="Han Y."/>
            <person name="Hemphill L."/>
            <person name="Highlander S.K."/>
            <person name="Hirani K."/>
            <person name="Hogues M."/>
            <person name="Jackson L."/>
            <person name="Jakkamsetti A."/>
            <person name="Javaid M."/>
            <person name="Jiang H."/>
            <person name="Korchina V."/>
            <person name="Kovar C."/>
            <person name="Lara F."/>
            <person name="Lee S."/>
            <person name="Mata R."/>
            <person name="Mathew T."/>
            <person name="Moen C."/>
            <person name="Morales K."/>
            <person name="Munidasa M."/>
            <person name="Nazareth L."/>
            <person name="Ngo R."/>
            <person name="Nguyen L."/>
            <person name="Okwuonu G."/>
            <person name="Ongeri F."/>
            <person name="Patil S."/>
            <person name="Petrosino J."/>
            <person name="Pham C."/>
            <person name="Pham P."/>
            <person name="Pu L.-L."/>
            <person name="Puazo M."/>
            <person name="Raj R."/>
            <person name="Reid J."/>
            <person name="Rouhana J."/>
            <person name="Saada N."/>
            <person name="Shang Y."/>
            <person name="Simmons D."/>
            <person name="Thornton R."/>
            <person name="Warren J."/>
            <person name="Weissenberger G."/>
            <person name="Zhang J."/>
            <person name="Zhang L."/>
            <person name="Zhou C."/>
            <person name="Zhu D."/>
            <person name="Muzny D."/>
            <person name="Worley K."/>
            <person name="Gibbs R."/>
        </authorList>
    </citation>
    <scope>NUCLEOTIDE SEQUENCE [LARGE SCALE GENOMIC DNA]</scope>
    <source>
        <strain evidence="2 3">ATCC 49957</strain>
    </source>
</reference>
<dbReference type="Gene3D" id="3.30.450.20">
    <property type="entry name" value="PAS domain"/>
    <property type="match status" value="1"/>
</dbReference>
<dbReference type="CDD" id="cd00130">
    <property type="entry name" value="PAS"/>
    <property type="match status" value="1"/>
</dbReference>
<name>D5RL39_9PROT</name>
<evidence type="ECO:0000259" key="1">
    <source>
        <dbReference type="PROSITE" id="PS50112"/>
    </source>
</evidence>
<dbReference type="RefSeq" id="WP_007005023.1">
    <property type="nucleotide sequence ID" value="NZ_GG770780.1"/>
</dbReference>
<feature type="domain" description="PAS" evidence="1">
    <location>
        <begin position="26"/>
        <end position="77"/>
    </location>
</feature>
<proteinExistence type="predicted"/>
<dbReference type="OrthoDB" id="266313at2"/>
<dbReference type="Pfam" id="PF08447">
    <property type="entry name" value="PAS_3"/>
    <property type="match status" value="1"/>
</dbReference>
<dbReference type="AlphaFoldDB" id="D5RL39"/>
<evidence type="ECO:0000313" key="3">
    <source>
        <dbReference type="Proteomes" id="UP000005324"/>
    </source>
</evidence>
<protein>
    <submittedName>
        <fullName evidence="2">PAS domain S-box protein</fullName>
    </submittedName>
</protein>
<evidence type="ECO:0000313" key="2">
    <source>
        <dbReference type="EMBL" id="EFH11977.1"/>
    </source>
</evidence>
<dbReference type="EMBL" id="ADVL01000293">
    <property type="protein sequence ID" value="EFH11977.1"/>
    <property type="molecule type" value="Genomic_DNA"/>
</dbReference>
<organism evidence="2 3">
    <name type="scientific">Pseudoroseomonas cervicalis ATCC 49957</name>
    <dbReference type="NCBI Taxonomy" id="525371"/>
    <lineage>
        <taxon>Bacteria</taxon>
        <taxon>Pseudomonadati</taxon>
        <taxon>Pseudomonadota</taxon>
        <taxon>Alphaproteobacteria</taxon>
        <taxon>Acetobacterales</taxon>
        <taxon>Roseomonadaceae</taxon>
        <taxon>Roseomonas</taxon>
    </lineage>
</organism>
<gene>
    <name evidence="2" type="primary">aer</name>
    <name evidence="2" type="ORF">HMPREF0731_1800</name>
</gene>
<accession>D5RL39</accession>
<dbReference type="InterPro" id="IPR035965">
    <property type="entry name" value="PAS-like_dom_sf"/>
</dbReference>
<dbReference type="NCBIfam" id="TIGR00229">
    <property type="entry name" value="sensory_box"/>
    <property type="match status" value="1"/>
</dbReference>
<dbReference type="SUPFAM" id="SSF55785">
    <property type="entry name" value="PYP-like sensor domain (PAS domain)"/>
    <property type="match status" value="1"/>
</dbReference>
<comment type="caution">
    <text evidence="2">The sequence shown here is derived from an EMBL/GenBank/DDBJ whole genome shotgun (WGS) entry which is preliminary data.</text>
</comment>
<dbReference type="HOGENOM" id="CLU_097884_0_1_5"/>